<dbReference type="Proteomes" id="UP000774130">
    <property type="component" value="Unassembled WGS sequence"/>
</dbReference>
<feature type="transmembrane region" description="Helical" evidence="6">
    <location>
        <begin position="21"/>
        <end position="39"/>
    </location>
</feature>
<keyword evidence="8" id="KW-1185">Reference proteome</keyword>
<keyword evidence="5 6" id="KW-0472">Membrane</keyword>
<comment type="caution">
    <text evidence="7">The sequence shown here is derived from an EMBL/GenBank/DDBJ whole genome shotgun (WGS) entry which is preliminary data.</text>
</comment>
<evidence type="ECO:0000256" key="3">
    <source>
        <dbReference type="ARBA" id="ARBA00022692"/>
    </source>
</evidence>
<feature type="transmembrane region" description="Helical" evidence="6">
    <location>
        <begin position="173"/>
        <end position="194"/>
    </location>
</feature>
<feature type="transmembrane region" description="Helical" evidence="6">
    <location>
        <begin position="92"/>
        <end position="111"/>
    </location>
</feature>
<feature type="transmembrane region" description="Helical" evidence="6">
    <location>
        <begin position="117"/>
        <end position="136"/>
    </location>
</feature>
<feature type="transmembrane region" description="Helical" evidence="6">
    <location>
        <begin position="45"/>
        <end position="62"/>
    </location>
</feature>
<evidence type="ECO:0000256" key="2">
    <source>
        <dbReference type="ARBA" id="ARBA00022679"/>
    </source>
</evidence>
<evidence type="ECO:0000313" key="8">
    <source>
        <dbReference type="Proteomes" id="UP000774130"/>
    </source>
</evidence>
<evidence type="ECO:0000256" key="4">
    <source>
        <dbReference type="ARBA" id="ARBA00022989"/>
    </source>
</evidence>
<keyword evidence="2" id="KW-0808">Transferase</keyword>
<dbReference type="CDD" id="cd13962">
    <property type="entry name" value="PT_UbiA_UBIAD1"/>
    <property type="match status" value="1"/>
</dbReference>
<feature type="transmembrane region" description="Helical" evidence="6">
    <location>
        <begin position="281"/>
        <end position="303"/>
    </location>
</feature>
<evidence type="ECO:0000256" key="5">
    <source>
        <dbReference type="ARBA" id="ARBA00023136"/>
    </source>
</evidence>
<dbReference type="EMBL" id="JAHUZB010000003">
    <property type="protein sequence ID" value="MBV7390872.1"/>
    <property type="molecule type" value="Genomic_DNA"/>
</dbReference>
<accession>A0ABS6TD98</accession>
<reference evidence="7 8" key="1">
    <citation type="submission" date="2021-06" db="EMBL/GenBank/DDBJ databases">
        <title>Enterococcus alishanensis sp. nov., a novel lactic acid bacterium isolated from fresh coffee beans.</title>
        <authorList>
            <person name="Chen Y.-S."/>
        </authorList>
    </citation>
    <scope>NUCLEOTIDE SEQUENCE [LARGE SCALE GENOMIC DNA]</scope>
    <source>
        <strain evidence="7 8">ALS3</strain>
    </source>
</reference>
<dbReference type="PIRSF" id="PIRSF005355">
    <property type="entry name" value="UBIAD1"/>
    <property type="match status" value="1"/>
</dbReference>
<keyword evidence="4 6" id="KW-1133">Transmembrane helix</keyword>
<evidence type="ECO:0000256" key="1">
    <source>
        <dbReference type="ARBA" id="ARBA00004141"/>
    </source>
</evidence>
<feature type="transmembrane region" description="Helical" evidence="6">
    <location>
        <begin position="215"/>
        <end position="235"/>
    </location>
</feature>
<dbReference type="Pfam" id="PF01040">
    <property type="entry name" value="UbiA"/>
    <property type="match status" value="1"/>
</dbReference>
<dbReference type="PANTHER" id="PTHR13929:SF0">
    <property type="entry name" value="UBIA PRENYLTRANSFERASE DOMAIN-CONTAINING PROTEIN 1"/>
    <property type="match status" value="1"/>
</dbReference>
<dbReference type="RefSeq" id="WP_218325918.1">
    <property type="nucleotide sequence ID" value="NZ_JAHUZB010000003.1"/>
</dbReference>
<dbReference type="InterPro" id="IPR026046">
    <property type="entry name" value="UBIAD1"/>
</dbReference>
<dbReference type="PANTHER" id="PTHR13929">
    <property type="entry name" value="1,4-DIHYDROXY-2-NAPHTHOATE OCTAPRENYLTRANSFERASE"/>
    <property type="match status" value="1"/>
</dbReference>
<feature type="transmembrane region" description="Helical" evidence="6">
    <location>
        <begin position="148"/>
        <end position="167"/>
    </location>
</feature>
<keyword evidence="3 6" id="KW-0812">Transmembrane</keyword>
<name>A0ABS6TD98_9ENTE</name>
<feature type="transmembrane region" description="Helical" evidence="6">
    <location>
        <begin position="241"/>
        <end position="260"/>
    </location>
</feature>
<evidence type="ECO:0000256" key="6">
    <source>
        <dbReference type="SAM" id="Phobius"/>
    </source>
</evidence>
<proteinExistence type="predicted"/>
<organism evidence="7 8">
    <name type="scientific">Enterococcus alishanensis</name>
    <dbReference type="NCBI Taxonomy" id="1303817"/>
    <lineage>
        <taxon>Bacteria</taxon>
        <taxon>Bacillati</taxon>
        <taxon>Bacillota</taxon>
        <taxon>Bacilli</taxon>
        <taxon>Lactobacillales</taxon>
        <taxon>Enterococcaceae</taxon>
        <taxon>Enterococcus</taxon>
    </lineage>
</organism>
<protein>
    <submittedName>
        <fullName evidence="7">Prenyltransferase</fullName>
    </submittedName>
</protein>
<comment type="subcellular location">
    <subcellularLocation>
        <location evidence="1">Membrane</location>
        <topology evidence="1">Multi-pass membrane protein</topology>
    </subcellularLocation>
</comment>
<sequence length="306" mass="35057">MENKFTFRQFWELSEIYTAPLNLFLILMGVSIAMDQFDWGISLDLFLYGLILIIFHVTANIFNHYMDYKNASDQHYREVTNVIGREKLSLKFVRNLYLICLFIAFLLGVWLVLRTNIIVGILGLIGFYIGLFYSYGKHPLNSLPIAEVLTGTTSGFFIPVIGFYLAIDGKIEVTPFMIFEVFILCLPLSMMMFNNLLANNTSDLEEDVKNGRKTLVYYLGKKTAVSVLLIVFAISYLLLPIFVFLGIAPWPILILFLFLPKSIQGLKIYQQKQDKATTFPIVLKTMSLVMIGYPLLYFIGSLIHQL</sequence>
<evidence type="ECO:0000313" key="7">
    <source>
        <dbReference type="EMBL" id="MBV7390872.1"/>
    </source>
</evidence>
<dbReference type="InterPro" id="IPR000537">
    <property type="entry name" value="UbiA_prenyltransferase"/>
</dbReference>
<gene>
    <name evidence="7" type="ORF">KUA55_09280</name>
</gene>